<feature type="non-terminal residue" evidence="1">
    <location>
        <position position="1"/>
    </location>
</feature>
<keyword evidence="2" id="KW-1185">Reference proteome</keyword>
<accession>A0ACC3CXB7</accession>
<evidence type="ECO:0000313" key="1">
    <source>
        <dbReference type="EMBL" id="KAK3051318.1"/>
    </source>
</evidence>
<comment type="caution">
    <text evidence="1">The sequence shown here is derived from an EMBL/GenBank/DDBJ whole genome shotgun (WGS) entry which is preliminary data.</text>
</comment>
<organism evidence="1 2">
    <name type="scientific">Coniosporium uncinatum</name>
    <dbReference type="NCBI Taxonomy" id="93489"/>
    <lineage>
        <taxon>Eukaryota</taxon>
        <taxon>Fungi</taxon>
        <taxon>Dikarya</taxon>
        <taxon>Ascomycota</taxon>
        <taxon>Pezizomycotina</taxon>
        <taxon>Dothideomycetes</taxon>
        <taxon>Dothideomycetes incertae sedis</taxon>
        <taxon>Coniosporium</taxon>
    </lineage>
</organism>
<proteinExistence type="predicted"/>
<protein>
    <submittedName>
        <fullName evidence="1">Uncharacterized protein</fullName>
    </submittedName>
</protein>
<reference evidence="1" key="1">
    <citation type="submission" date="2024-09" db="EMBL/GenBank/DDBJ databases">
        <title>Black Yeasts Isolated from many extreme environments.</title>
        <authorList>
            <person name="Coleine C."/>
            <person name="Stajich J.E."/>
            <person name="Selbmann L."/>
        </authorList>
    </citation>
    <scope>NUCLEOTIDE SEQUENCE</scope>
    <source>
        <strain evidence="1">CCFEE 5737</strain>
    </source>
</reference>
<name>A0ACC3CXB7_9PEZI</name>
<gene>
    <name evidence="1" type="ORF">LTS18_012438</name>
</gene>
<evidence type="ECO:0000313" key="2">
    <source>
        <dbReference type="Proteomes" id="UP001186974"/>
    </source>
</evidence>
<dbReference type="Proteomes" id="UP001186974">
    <property type="component" value="Unassembled WGS sequence"/>
</dbReference>
<dbReference type="EMBL" id="JAWDJW010010058">
    <property type="protein sequence ID" value="KAK3051318.1"/>
    <property type="molecule type" value="Genomic_DNA"/>
</dbReference>
<sequence>TNWELEIRKRYAQPLFSESLEFPDPESVAARMVPICYEEGLPGGARDGCAEFVNVAAEMYVKEVLAGLFARVRSDGKGYACTARYKRRVEREEEAWLRGEVVRNAAGLLPVEVETGLGRRPFGMEDLRLSLEMGDPFVGQVPLLAKRVAVGWRVGGLEIEENESSPERERRREEYPINGFHSNGVHHHTDEMDVDDNDWGWSGGANGDRDSLGGILDDCLAVGQ</sequence>